<feature type="transmembrane region" description="Helical" evidence="1">
    <location>
        <begin position="7"/>
        <end position="23"/>
    </location>
</feature>
<keyword evidence="1" id="KW-0812">Transmembrane</keyword>
<dbReference type="EMBL" id="GBXM01015489">
    <property type="protein sequence ID" value="JAH93088.1"/>
    <property type="molecule type" value="Transcribed_RNA"/>
</dbReference>
<protein>
    <submittedName>
        <fullName evidence="2">Uncharacterized protein</fullName>
    </submittedName>
</protein>
<keyword evidence="1" id="KW-0472">Membrane</keyword>
<dbReference type="AlphaFoldDB" id="A0A0E9WUA2"/>
<keyword evidence="1" id="KW-1133">Transmembrane helix</keyword>
<name>A0A0E9WUA2_ANGAN</name>
<evidence type="ECO:0000256" key="1">
    <source>
        <dbReference type="SAM" id="Phobius"/>
    </source>
</evidence>
<proteinExistence type="predicted"/>
<reference evidence="2" key="2">
    <citation type="journal article" date="2015" name="Fish Shellfish Immunol.">
        <title>Early steps in the European eel (Anguilla anguilla)-Vibrio vulnificus interaction in the gills: Role of the RtxA13 toxin.</title>
        <authorList>
            <person name="Callol A."/>
            <person name="Pajuelo D."/>
            <person name="Ebbesson L."/>
            <person name="Teles M."/>
            <person name="MacKenzie S."/>
            <person name="Amaro C."/>
        </authorList>
    </citation>
    <scope>NUCLEOTIDE SEQUENCE</scope>
</reference>
<accession>A0A0E9WUA2</accession>
<evidence type="ECO:0000313" key="2">
    <source>
        <dbReference type="EMBL" id="JAH93088.1"/>
    </source>
</evidence>
<feature type="transmembrane region" description="Helical" evidence="1">
    <location>
        <begin position="29"/>
        <end position="50"/>
    </location>
</feature>
<sequence length="70" mass="8055">MLIGSTHIIYAAPFLLPFIIKIIPDNLGAMQLCIFLMNNVTYRLCFYLFYCTRCNWISAAGSNYSYGFQL</sequence>
<reference evidence="2" key="1">
    <citation type="submission" date="2014-11" db="EMBL/GenBank/DDBJ databases">
        <authorList>
            <person name="Amaro Gonzalez C."/>
        </authorList>
    </citation>
    <scope>NUCLEOTIDE SEQUENCE</scope>
</reference>
<organism evidence="2">
    <name type="scientific">Anguilla anguilla</name>
    <name type="common">European freshwater eel</name>
    <name type="synonym">Muraena anguilla</name>
    <dbReference type="NCBI Taxonomy" id="7936"/>
    <lineage>
        <taxon>Eukaryota</taxon>
        <taxon>Metazoa</taxon>
        <taxon>Chordata</taxon>
        <taxon>Craniata</taxon>
        <taxon>Vertebrata</taxon>
        <taxon>Euteleostomi</taxon>
        <taxon>Actinopterygii</taxon>
        <taxon>Neopterygii</taxon>
        <taxon>Teleostei</taxon>
        <taxon>Anguilliformes</taxon>
        <taxon>Anguillidae</taxon>
        <taxon>Anguilla</taxon>
    </lineage>
</organism>